<dbReference type="GO" id="GO:0016787">
    <property type="term" value="F:hydrolase activity"/>
    <property type="evidence" value="ECO:0007669"/>
    <property type="project" value="UniProtKB-KW"/>
</dbReference>
<dbReference type="EMBL" id="JBBLZC010000026">
    <property type="protein sequence ID" value="MEK0085406.1"/>
    <property type="molecule type" value="Genomic_DNA"/>
</dbReference>
<reference evidence="3 4" key="1">
    <citation type="submission" date="2024-01" db="EMBL/GenBank/DDBJ databases">
        <title>Multi-omics insights into the function and evolution of sodium benzoate biodegradation pathways in Benzoatithermus flavus gen. nov., sp. nov. from hot spring.</title>
        <authorList>
            <person name="Hu C.-J."/>
            <person name="Li W.-J."/>
        </authorList>
    </citation>
    <scope>NUCLEOTIDE SEQUENCE [LARGE SCALE GENOMIC DNA]</scope>
    <source>
        <strain evidence="3 4">SYSU G07066</strain>
    </source>
</reference>
<dbReference type="InterPro" id="IPR049492">
    <property type="entry name" value="BD-FAE-like_dom"/>
</dbReference>
<dbReference type="PANTHER" id="PTHR48081">
    <property type="entry name" value="AB HYDROLASE SUPERFAMILY PROTEIN C4A8.06C"/>
    <property type="match status" value="1"/>
</dbReference>
<evidence type="ECO:0000313" key="3">
    <source>
        <dbReference type="EMBL" id="MEK0085406.1"/>
    </source>
</evidence>
<gene>
    <name evidence="3" type="ORF">U1T56_19815</name>
</gene>
<feature type="domain" description="BD-FAE-like" evidence="2">
    <location>
        <begin position="69"/>
        <end position="241"/>
    </location>
</feature>
<accession>A0ABU8XWI9</accession>
<name>A0ABU8XWI9_9PROT</name>
<keyword evidence="1 3" id="KW-0378">Hydrolase</keyword>
<evidence type="ECO:0000259" key="2">
    <source>
        <dbReference type="Pfam" id="PF20434"/>
    </source>
</evidence>
<dbReference type="RefSeq" id="WP_418161254.1">
    <property type="nucleotide sequence ID" value="NZ_JBBLZC010000026.1"/>
</dbReference>
<dbReference type="SUPFAM" id="SSF53474">
    <property type="entry name" value="alpha/beta-Hydrolases"/>
    <property type="match status" value="1"/>
</dbReference>
<dbReference type="InterPro" id="IPR050300">
    <property type="entry name" value="GDXG_lipolytic_enzyme"/>
</dbReference>
<keyword evidence="4" id="KW-1185">Reference proteome</keyword>
<protein>
    <submittedName>
        <fullName evidence="3">Alpha/beta hydrolase</fullName>
    </submittedName>
</protein>
<sequence>MRLYREFTTQEEIDAVYNPAATAPDADAVIQSWFDRSAAAVAALEGRLGVKYGPTREEYCDVFPAGPDAPVHVFIHGGYWRRFSARDHAFVARPLVAAGITTVVVNYALCPRVTLDEIVREVRASIAWTFAHAEDFGADPERLTISGHSAGGHLVAMALLTDWKGDYDLPRTIIKGAVAISGLYDLGFLPWSYVQPKVQATWDQVARLSPLHHLPREAPPLVVAVGAQETAEFRRQSRDFHAAWTAKGLPGSYLEPAGRDHFTVLDELERPEGELFSVLVQLARGSA</sequence>
<dbReference type="Gene3D" id="3.40.50.1820">
    <property type="entry name" value="alpha/beta hydrolase"/>
    <property type="match status" value="1"/>
</dbReference>
<proteinExistence type="predicted"/>
<evidence type="ECO:0000256" key="1">
    <source>
        <dbReference type="ARBA" id="ARBA00022801"/>
    </source>
</evidence>
<comment type="caution">
    <text evidence="3">The sequence shown here is derived from an EMBL/GenBank/DDBJ whole genome shotgun (WGS) entry which is preliminary data.</text>
</comment>
<organism evidence="3 4">
    <name type="scientific">Benzoatithermus flavus</name>
    <dbReference type="NCBI Taxonomy" id="3108223"/>
    <lineage>
        <taxon>Bacteria</taxon>
        <taxon>Pseudomonadati</taxon>
        <taxon>Pseudomonadota</taxon>
        <taxon>Alphaproteobacteria</taxon>
        <taxon>Geminicoccales</taxon>
        <taxon>Geminicoccaceae</taxon>
        <taxon>Benzoatithermus</taxon>
    </lineage>
</organism>
<dbReference type="PANTHER" id="PTHR48081:SF33">
    <property type="entry name" value="KYNURENINE FORMAMIDASE"/>
    <property type="match status" value="1"/>
</dbReference>
<dbReference type="Proteomes" id="UP001375743">
    <property type="component" value="Unassembled WGS sequence"/>
</dbReference>
<dbReference type="Pfam" id="PF20434">
    <property type="entry name" value="BD-FAE"/>
    <property type="match status" value="1"/>
</dbReference>
<evidence type="ECO:0000313" key="4">
    <source>
        <dbReference type="Proteomes" id="UP001375743"/>
    </source>
</evidence>
<dbReference type="InterPro" id="IPR029058">
    <property type="entry name" value="AB_hydrolase_fold"/>
</dbReference>